<name>A0A816J0Z5_BRANA</name>
<feature type="region of interest" description="Disordered" evidence="1">
    <location>
        <begin position="1"/>
        <end position="22"/>
    </location>
</feature>
<reference evidence="2" key="1">
    <citation type="submission" date="2021-01" db="EMBL/GenBank/DDBJ databases">
        <authorList>
            <consortium name="Genoscope - CEA"/>
            <person name="William W."/>
        </authorList>
    </citation>
    <scope>NUCLEOTIDE SEQUENCE</scope>
</reference>
<evidence type="ECO:0000313" key="2">
    <source>
        <dbReference type="EMBL" id="CAF1735575.1"/>
    </source>
</evidence>
<dbReference type="AlphaFoldDB" id="A0A816J0Z5"/>
<feature type="region of interest" description="Disordered" evidence="1">
    <location>
        <begin position="35"/>
        <end position="61"/>
    </location>
</feature>
<accession>A0A816J0Z5</accession>
<organism evidence="2">
    <name type="scientific">Brassica napus</name>
    <name type="common">Rape</name>
    <dbReference type="NCBI Taxonomy" id="3708"/>
    <lineage>
        <taxon>Eukaryota</taxon>
        <taxon>Viridiplantae</taxon>
        <taxon>Streptophyta</taxon>
        <taxon>Embryophyta</taxon>
        <taxon>Tracheophyta</taxon>
        <taxon>Spermatophyta</taxon>
        <taxon>Magnoliopsida</taxon>
        <taxon>eudicotyledons</taxon>
        <taxon>Gunneridae</taxon>
        <taxon>Pentapetalae</taxon>
        <taxon>rosids</taxon>
        <taxon>malvids</taxon>
        <taxon>Brassicales</taxon>
        <taxon>Brassicaceae</taxon>
        <taxon>Brassiceae</taxon>
        <taxon>Brassica</taxon>
    </lineage>
</organism>
<dbReference type="Proteomes" id="UP001295469">
    <property type="component" value="Chromosome C09"/>
</dbReference>
<dbReference type="EMBL" id="HG994373">
    <property type="protein sequence ID" value="CAF1735575.1"/>
    <property type="molecule type" value="Genomic_DNA"/>
</dbReference>
<proteinExistence type="predicted"/>
<feature type="compositionally biased region" description="Basic residues" evidence="1">
    <location>
        <begin position="50"/>
        <end position="61"/>
    </location>
</feature>
<gene>
    <name evidence="2" type="ORF">DARMORV10_C09P29260.1</name>
</gene>
<protein>
    <submittedName>
        <fullName evidence="2">(rape) hypothetical protein</fullName>
    </submittedName>
</protein>
<evidence type="ECO:0000256" key="1">
    <source>
        <dbReference type="SAM" id="MobiDB-lite"/>
    </source>
</evidence>
<sequence length="61" mass="6876">MTLSHPVRSPETSSSGDAYPVSLSRQRLRSDIFIFQSGEKSQESGVTKASVKRRKKQQHSR</sequence>